<evidence type="ECO:0000313" key="1">
    <source>
        <dbReference type="EMBL" id="MDK7186612.1"/>
    </source>
</evidence>
<name>A0AAJ1Q4Z0_9LACT</name>
<accession>A0AAJ1Q4Z0</accession>
<organism evidence="1 2">
    <name type="scientific">Facklamia hominis</name>
    <dbReference type="NCBI Taxonomy" id="178214"/>
    <lineage>
        <taxon>Bacteria</taxon>
        <taxon>Bacillati</taxon>
        <taxon>Bacillota</taxon>
        <taxon>Bacilli</taxon>
        <taxon>Lactobacillales</taxon>
        <taxon>Aerococcaceae</taxon>
        <taxon>Facklamia</taxon>
    </lineage>
</organism>
<proteinExistence type="predicted"/>
<protein>
    <submittedName>
        <fullName evidence="1">Uncharacterized protein</fullName>
    </submittedName>
</protein>
<gene>
    <name evidence="1" type="ORF">QP433_01300</name>
</gene>
<evidence type="ECO:0000313" key="2">
    <source>
        <dbReference type="Proteomes" id="UP001229251"/>
    </source>
</evidence>
<reference evidence="1" key="1">
    <citation type="submission" date="2023-05" db="EMBL/GenBank/DDBJ databases">
        <title>Cataloging the Phylogenetic Diversity of Human Bladder Bacteria.</title>
        <authorList>
            <person name="Du J."/>
        </authorList>
    </citation>
    <scope>NUCLEOTIDE SEQUENCE</scope>
    <source>
        <strain evidence="1">UMB1231</strain>
    </source>
</reference>
<dbReference type="RefSeq" id="WP_129752984.1">
    <property type="nucleotide sequence ID" value="NZ_CAUPDI010000016.1"/>
</dbReference>
<dbReference type="Proteomes" id="UP001229251">
    <property type="component" value="Unassembled WGS sequence"/>
</dbReference>
<comment type="caution">
    <text evidence="1">The sequence shown here is derived from an EMBL/GenBank/DDBJ whole genome shotgun (WGS) entry which is preliminary data.</text>
</comment>
<dbReference type="AlphaFoldDB" id="A0AAJ1Q4Z0"/>
<sequence>MKKRKIHFILIPSLLIIIALLAYRGHSFYLKQVNQQEQQENVNTIKQISANQSEEEPYLQNPTYLSYVLSLDEEKAKKMDPTIKQVIFDALTAFNKDQMAYNYEMTNFEGVDSASISGKFDQSKGLFYEILQMGNTTFNYYLDGQYIQMASSEMDPYQENGKMADLIEPRGLFMDLLIRVQELKELEMSETDQSYTIKGQMPKDLSPFNDGTWTFKIDKTSHLLTSFQIEQDDTVIQSIKQVNYSDRADVTPNEIKELAKNYPNIN</sequence>
<dbReference type="EMBL" id="JASOOE010000002">
    <property type="protein sequence ID" value="MDK7186612.1"/>
    <property type="molecule type" value="Genomic_DNA"/>
</dbReference>